<keyword evidence="3" id="KW-0012">Acyltransferase</keyword>
<keyword evidence="2 4" id="KW-0808">Transferase</keyword>
<dbReference type="GO" id="GO:0008791">
    <property type="term" value="F:arginine N-succinyltransferase activity"/>
    <property type="evidence" value="ECO:0007669"/>
    <property type="project" value="InterPro"/>
</dbReference>
<evidence type="ECO:0000256" key="3">
    <source>
        <dbReference type="ARBA" id="ARBA00023315"/>
    </source>
</evidence>
<evidence type="ECO:0000313" key="4">
    <source>
        <dbReference type="EMBL" id="KTT72877.1"/>
    </source>
</evidence>
<dbReference type="GO" id="GO:0006527">
    <property type="term" value="P:L-arginine catabolic process"/>
    <property type="evidence" value="ECO:0007669"/>
    <property type="project" value="InterPro"/>
</dbReference>
<evidence type="ECO:0000313" key="5">
    <source>
        <dbReference type="Proteomes" id="UP000072867"/>
    </source>
</evidence>
<proteinExistence type="predicted"/>
<dbReference type="PANTHER" id="PTHR30420:SF1">
    <property type="entry name" value="ARGININE N-SUCCINYLTRANSFERASE"/>
    <property type="match status" value="1"/>
</dbReference>
<sequence length="338" mass="35786">MTIVLRAAGGHDLSALYAMAQTTGGGFVNLPPDKAKLAERLAAADAAFARDTDRFGVDRFLFVLEDLGTHAIHGTCQIFSHIGTDAPFYSYRIDRHGADHAVLGRSVDHTTLTICTDHAGCSEVGGLFLRADARAGGAGTLLARSRYLFIAMHRPRFADRTIAELRGVVDEAGEAPFWEGIAARFFGMGFAAADAFNAEHGTHVLAGLLPTTPVLLAMLPDSARAVLGVPHPSGRPALRLLEKEGFRHDHYVDLFDGGPTVTAATDDIATIRAARTAIVRAVGQSDDATPAIAAAGRLAGFRACFARIARHDDGILLDPDAARALHVGIGDTLTHAPR</sequence>
<evidence type="ECO:0000256" key="1">
    <source>
        <dbReference type="ARBA" id="ARBA00022503"/>
    </source>
</evidence>
<comment type="caution">
    <text evidence="4">The sequence shown here is derived from an EMBL/GenBank/DDBJ whole genome shotgun (WGS) entry which is preliminary data.</text>
</comment>
<organism evidence="4 5">
    <name type="scientific">Sphingomonas sanguinis</name>
    <dbReference type="NCBI Taxonomy" id="33051"/>
    <lineage>
        <taxon>Bacteria</taxon>
        <taxon>Pseudomonadati</taxon>
        <taxon>Pseudomonadota</taxon>
        <taxon>Alphaproteobacteria</taxon>
        <taxon>Sphingomonadales</taxon>
        <taxon>Sphingomonadaceae</taxon>
        <taxon>Sphingomonas</taxon>
    </lineage>
</organism>
<protein>
    <submittedName>
        <fullName evidence="4">Arginine N-succinyltransferase</fullName>
    </submittedName>
</protein>
<name>A0A147I3X7_9SPHN</name>
<dbReference type="InterPro" id="IPR007041">
    <property type="entry name" value="Arg_succinylTrfase_AstA/AruG"/>
</dbReference>
<dbReference type="SUPFAM" id="SSF55729">
    <property type="entry name" value="Acyl-CoA N-acyltransferases (Nat)"/>
    <property type="match status" value="1"/>
</dbReference>
<dbReference type="Proteomes" id="UP000072867">
    <property type="component" value="Unassembled WGS sequence"/>
</dbReference>
<dbReference type="Pfam" id="PF04958">
    <property type="entry name" value="AstA"/>
    <property type="match status" value="1"/>
</dbReference>
<dbReference type="PATRIC" id="fig|33051.3.peg.1643"/>
<dbReference type="RefSeq" id="WP_058732499.1">
    <property type="nucleotide sequence ID" value="NZ_LDTD01000023.1"/>
</dbReference>
<evidence type="ECO:0000256" key="2">
    <source>
        <dbReference type="ARBA" id="ARBA00022679"/>
    </source>
</evidence>
<dbReference type="EMBL" id="LDTD01000023">
    <property type="protein sequence ID" value="KTT72877.1"/>
    <property type="molecule type" value="Genomic_DNA"/>
</dbReference>
<accession>A0A147I3X7</accession>
<dbReference type="STRING" id="33051.SB4_06650"/>
<dbReference type="PANTHER" id="PTHR30420">
    <property type="entry name" value="N-SUCCINYLARGININE DIHYDROLASE"/>
    <property type="match status" value="1"/>
</dbReference>
<reference evidence="4 5" key="1">
    <citation type="journal article" date="2016" name="Front. Microbiol.">
        <title>Genomic Resource of Rice Seed Associated Bacteria.</title>
        <authorList>
            <person name="Midha S."/>
            <person name="Bansal K."/>
            <person name="Sharma S."/>
            <person name="Kumar N."/>
            <person name="Patil P.P."/>
            <person name="Chaudhry V."/>
            <person name="Patil P.B."/>
        </authorList>
    </citation>
    <scope>NUCLEOTIDE SEQUENCE [LARGE SCALE GENOMIC DNA]</scope>
    <source>
        <strain evidence="4 5">NS319</strain>
    </source>
</reference>
<dbReference type="InterPro" id="IPR016181">
    <property type="entry name" value="Acyl_CoA_acyltransferase"/>
</dbReference>
<dbReference type="AlphaFoldDB" id="A0A147I3X7"/>
<gene>
    <name evidence="4" type="ORF">NS319_03905</name>
</gene>
<keyword evidence="1" id="KW-0056">Arginine metabolism</keyword>
<dbReference type="NCBIfam" id="TIGR03243">
    <property type="entry name" value="arg_catab_AOST"/>
    <property type="match status" value="1"/>
</dbReference>